<dbReference type="AlphaFoldDB" id="A0A495J6P8"/>
<dbReference type="EMBL" id="RBKU01000001">
    <property type="protein sequence ID" value="RKR84054.1"/>
    <property type="molecule type" value="Genomic_DNA"/>
</dbReference>
<reference evidence="1 2" key="1">
    <citation type="submission" date="2018-10" db="EMBL/GenBank/DDBJ databases">
        <title>Genomic Encyclopedia of Archaeal and Bacterial Type Strains, Phase II (KMG-II): from individual species to whole genera.</title>
        <authorList>
            <person name="Goeker M."/>
        </authorList>
    </citation>
    <scope>NUCLEOTIDE SEQUENCE [LARGE SCALE GENOMIC DNA]</scope>
    <source>
        <strain evidence="1 2">DSM 18602</strain>
    </source>
</reference>
<comment type="caution">
    <text evidence="1">The sequence shown here is derived from an EMBL/GenBank/DDBJ whole genome shotgun (WGS) entry which is preliminary data.</text>
</comment>
<dbReference type="Proteomes" id="UP000268007">
    <property type="component" value="Unassembled WGS sequence"/>
</dbReference>
<sequence>MIGIYDFMAMDDIQKGEAIFSRACLGDRQEDGHLIQLYRVDEVYVEVLYDPVLNQITRFLPFTTSELLVPYINIKDGFVQ</sequence>
<dbReference type="OrthoDB" id="798498at2"/>
<dbReference type="RefSeq" id="WP_121199481.1">
    <property type="nucleotide sequence ID" value="NZ_RBKU01000001.1"/>
</dbReference>
<name>A0A495J6P8_9SPHI</name>
<accession>A0A495J6P8</accession>
<organism evidence="1 2">
    <name type="scientific">Mucilaginibacter gracilis</name>
    <dbReference type="NCBI Taxonomy" id="423350"/>
    <lineage>
        <taxon>Bacteria</taxon>
        <taxon>Pseudomonadati</taxon>
        <taxon>Bacteroidota</taxon>
        <taxon>Sphingobacteriia</taxon>
        <taxon>Sphingobacteriales</taxon>
        <taxon>Sphingobacteriaceae</taxon>
        <taxon>Mucilaginibacter</taxon>
    </lineage>
</organism>
<protein>
    <submittedName>
        <fullName evidence="1">Uncharacterized protein</fullName>
    </submittedName>
</protein>
<evidence type="ECO:0000313" key="1">
    <source>
        <dbReference type="EMBL" id="RKR84054.1"/>
    </source>
</evidence>
<gene>
    <name evidence="1" type="ORF">BDD43_4276</name>
</gene>
<evidence type="ECO:0000313" key="2">
    <source>
        <dbReference type="Proteomes" id="UP000268007"/>
    </source>
</evidence>
<keyword evidence="2" id="KW-1185">Reference proteome</keyword>
<proteinExistence type="predicted"/>